<dbReference type="Gene3D" id="3.90.228.10">
    <property type="match status" value="1"/>
</dbReference>
<dbReference type="EMBL" id="CAJNOJ010000316">
    <property type="protein sequence ID" value="CAF1394209.1"/>
    <property type="molecule type" value="Genomic_DNA"/>
</dbReference>
<dbReference type="InterPro" id="IPR000182">
    <property type="entry name" value="GNAT_dom"/>
</dbReference>
<evidence type="ECO:0000256" key="1">
    <source>
        <dbReference type="SAM" id="MobiDB-lite"/>
    </source>
</evidence>
<dbReference type="GO" id="GO:0016747">
    <property type="term" value="F:acyltransferase activity, transferring groups other than amino-acyl groups"/>
    <property type="evidence" value="ECO:0007669"/>
    <property type="project" value="InterPro"/>
</dbReference>
<dbReference type="AlphaFoldDB" id="A0A815KDE8"/>
<proteinExistence type="predicted"/>
<dbReference type="EMBL" id="CAJNOR010006839">
    <property type="protein sequence ID" value="CAF1604583.1"/>
    <property type="molecule type" value="Genomic_DNA"/>
</dbReference>
<comment type="caution">
    <text evidence="3">The sequence shown here is derived from an EMBL/GenBank/DDBJ whole genome shotgun (WGS) entry which is preliminary data.</text>
</comment>
<dbReference type="Gene3D" id="3.40.630.30">
    <property type="match status" value="1"/>
</dbReference>
<dbReference type="Pfam" id="PF13508">
    <property type="entry name" value="Acetyltransf_7"/>
    <property type="match status" value="1"/>
</dbReference>
<dbReference type="SUPFAM" id="SSF55729">
    <property type="entry name" value="Acyl-CoA N-acyltransferases (Nat)"/>
    <property type="match status" value="1"/>
</dbReference>
<reference evidence="3" key="1">
    <citation type="submission" date="2021-02" db="EMBL/GenBank/DDBJ databases">
        <authorList>
            <person name="Nowell W R."/>
        </authorList>
    </citation>
    <scope>NUCLEOTIDE SEQUENCE</scope>
</reference>
<keyword evidence="5" id="KW-1185">Reference proteome</keyword>
<evidence type="ECO:0000313" key="6">
    <source>
        <dbReference type="Proteomes" id="UP000663852"/>
    </source>
</evidence>
<name>A0A815KDE8_ADIRI</name>
<feature type="region of interest" description="Disordered" evidence="1">
    <location>
        <begin position="142"/>
        <end position="170"/>
    </location>
</feature>
<dbReference type="OrthoDB" id="6021986at2759"/>
<dbReference type="SUPFAM" id="SSF56399">
    <property type="entry name" value="ADP-ribosylation"/>
    <property type="match status" value="1"/>
</dbReference>
<accession>A0A815KDE8</accession>
<protein>
    <recommendedName>
        <fullName evidence="2">N-acetyltransferase domain-containing protein</fullName>
    </recommendedName>
</protein>
<dbReference type="InterPro" id="IPR016181">
    <property type="entry name" value="Acyl_CoA_acyltransferase"/>
</dbReference>
<feature type="compositionally biased region" description="Acidic residues" evidence="1">
    <location>
        <begin position="150"/>
        <end position="168"/>
    </location>
</feature>
<sequence length="587" mass="66940">MFSTKKDFALIARNISLTPRETISENIEPFIVSVYQARLWKLIHTPEKADLDDLAHEFQCNTQELLHTVVALYDKCLPEIGGETIYNTVCAKKVVTILIVHDDPNVALKPGTVGALVTDEEDCLDTLLENIEEPDSVFHDVFSDRSSSESSDDDEEESDGDDNNDGDERDYSVGVGAYLKRVKAGKINLHKRLISCLSFEKITMFASQFQEEHVLDLLLLACRKKFRGKGIGRHLMKLLMNRDYIGDFDAIITASDQSAIDFYRKFGFTEDAILLSKYKTIGDCWTNTTKMCYLPPYNVVNEDPVRCLTMMDDQFQKWQRAMFNGYQSQAALFNRLKTEMIGLYAKINAQEQTIVSLNRERFLLAKENATLKKQVSQSASFADENYEEFDQLDTLQMIQEMKRMSIINEKLLVAQMSLLMDDTCDTKTAVEYCRNKLKNGKTYRINAEKVTLEPATIALYQSSLPLLHNGNQKNETLLFYAGHHEHLDIIANAGFTNEDFLYGSVGKGLYFHTNISNLPKEKYLLCKVALGRIELISKPKTKSTITLKRNTDYDCVKILSMDVNEDDDEIVLFDSHLALPLFIIKFE</sequence>
<organism evidence="3 6">
    <name type="scientific">Adineta ricciae</name>
    <name type="common">Rotifer</name>
    <dbReference type="NCBI Taxonomy" id="249248"/>
    <lineage>
        <taxon>Eukaryota</taxon>
        <taxon>Metazoa</taxon>
        <taxon>Spiralia</taxon>
        <taxon>Gnathifera</taxon>
        <taxon>Rotifera</taxon>
        <taxon>Eurotatoria</taxon>
        <taxon>Bdelloidea</taxon>
        <taxon>Adinetida</taxon>
        <taxon>Adinetidae</taxon>
        <taxon>Adineta</taxon>
    </lineage>
</organism>
<dbReference type="Proteomes" id="UP000663852">
    <property type="component" value="Unassembled WGS sequence"/>
</dbReference>
<dbReference type="PROSITE" id="PS51186">
    <property type="entry name" value="GNAT"/>
    <property type="match status" value="1"/>
</dbReference>
<evidence type="ECO:0000313" key="5">
    <source>
        <dbReference type="Proteomes" id="UP000663828"/>
    </source>
</evidence>
<evidence type="ECO:0000259" key="2">
    <source>
        <dbReference type="PROSITE" id="PS51186"/>
    </source>
</evidence>
<feature type="domain" description="N-acetyltransferase" evidence="2">
    <location>
        <begin position="129"/>
        <end position="295"/>
    </location>
</feature>
<gene>
    <name evidence="3" type="ORF">EDS130_LOCUS35643</name>
    <name evidence="4" type="ORF">XAT740_LOCUS48126</name>
</gene>
<dbReference type="Proteomes" id="UP000663828">
    <property type="component" value="Unassembled WGS sequence"/>
</dbReference>
<evidence type="ECO:0000313" key="4">
    <source>
        <dbReference type="EMBL" id="CAF1604583.1"/>
    </source>
</evidence>
<dbReference type="CDD" id="cd04301">
    <property type="entry name" value="NAT_SF"/>
    <property type="match status" value="1"/>
</dbReference>
<evidence type="ECO:0000313" key="3">
    <source>
        <dbReference type="EMBL" id="CAF1394209.1"/>
    </source>
</evidence>